<name>W7U5Z3_9STRA</name>
<dbReference type="EMBL" id="AZIL01000356">
    <property type="protein sequence ID" value="EWM28019.1"/>
    <property type="molecule type" value="Genomic_DNA"/>
</dbReference>
<evidence type="ECO:0000313" key="2">
    <source>
        <dbReference type="Proteomes" id="UP000019335"/>
    </source>
</evidence>
<sequence length="161" mass="18091">MCRVCGPSVVIPTKMESDVAWWSRPGHSFLIFCVLEDTNALDPPLCLIASFDASEKACKILQAANKRKPYEADAKVHLTEGPSKSEWIYVRKGEAKIQVVSQQHLYLSQESATSFKTIRNAAFCSSLVKKRKCACKDMLNRCEVGDKNITRALFSFLFPRV</sequence>
<dbReference type="AlphaFoldDB" id="W7U5Z3"/>
<reference evidence="1 2" key="1">
    <citation type="journal article" date="2014" name="Mol. Plant">
        <title>Chromosome Scale Genome Assembly and Transcriptome Profiling of Nannochloropsis gaditana in Nitrogen Depletion.</title>
        <authorList>
            <person name="Corteggiani Carpinelli E."/>
            <person name="Telatin A."/>
            <person name="Vitulo N."/>
            <person name="Forcato C."/>
            <person name="D'Angelo M."/>
            <person name="Schiavon R."/>
            <person name="Vezzi A."/>
            <person name="Giacometti G.M."/>
            <person name="Morosinotto T."/>
            <person name="Valle G."/>
        </authorList>
    </citation>
    <scope>NUCLEOTIDE SEQUENCE [LARGE SCALE GENOMIC DNA]</scope>
    <source>
        <strain evidence="1 2">B-31</strain>
    </source>
</reference>
<accession>W7U5Z3</accession>
<dbReference type="Proteomes" id="UP000019335">
    <property type="component" value="Chromosome 5"/>
</dbReference>
<keyword evidence="2" id="KW-1185">Reference proteome</keyword>
<protein>
    <submittedName>
        <fullName evidence="1">Uncharacterized protein</fullName>
    </submittedName>
</protein>
<comment type="caution">
    <text evidence="1">The sequence shown here is derived from an EMBL/GenBank/DDBJ whole genome shotgun (WGS) entry which is preliminary data.</text>
</comment>
<gene>
    <name evidence="1" type="ORF">Naga_100008g118</name>
</gene>
<evidence type="ECO:0000313" key="1">
    <source>
        <dbReference type="EMBL" id="EWM28019.1"/>
    </source>
</evidence>
<organism evidence="1 2">
    <name type="scientific">Nannochloropsis gaditana</name>
    <dbReference type="NCBI Taxonomy" id="72520"/>
    <lineage>
        <taxon>Eukaryota</taxon>
        <taxon>Sar</taxon>
        <taxon>Stramenopiles</taxon>
        <taxon>Ochrophyta</taxon>
        <taxon>Eustigmatophyceae</taxon>
        <taxon>Eustigmatales</taxon>
        <taxon>Monodopsidaceae</taxon>
        <taxon>Nannochloropsis</taxon>
    </lineage>
</organism>
<proteinExistence type="predicted"/>